<gene>
    <name evidence="6" type="ORF">F3Y22_tig00110321pilonHSYRG00270</name>
</gene>
<evidence type="ECO:0000256" key="4">
    <source>
        <dbReference type="ARBA" id="ARBA00023163"/>
    </source>
</evidence>
<evidence type="ECO:0000256" key="2">
    <source>
        <dbReference type="ARBA" id="ARBA00023015"/>
    </source>
</evidence>
<keyword evidence="4" id="KW-0804">Transcription</keyword>
<proteinExistence type="predicted"/>
<keyword evidence="7" id="KW-1185">Reference proteome</keyword>
<dbReference type="GO" id="GO:0003700">
    <property type="term" value="F:DNA-binding transcription factor activity"/>
    <property type="evidence" value="ECO:0007669"/>
    <property type="project" value="InterPro"/>
</dbReference>
<dbReference type="EMBL" id="VEPZ02000929">
    <property type="protein sequence ID" value="KAE8710493.1"/>
    <property type="molecule type" value="Genomic_DNA"/>
</dbReference>
<dbReference type="AlphaFoldDB" id="A0A6A3B2N6"/>
<keyword evidence="5" id="KW-0539">Nucleus</keyword>
<evidence type="ECO:0000256" key="1">
    <source>
        <dbReference type="ARBA" id="ARBA00004123"/>
    </source>
</evidence>
<evidence type="ECO:0000256" key="5">
    <source>
        <dbReference type="ARBA" id="ARBA00023242"/>
    </source>
</evidence>
<dbReference type="Proteomes" id="UP000436088">
    <property type="component" value="Unassembled WGS sequence"/>
</dbReference>
<evidence type="ECO:0000313" key="6">
    <source>
        <dbReference type="EMBL" id="KAE8710493.1"/>
    </source>
</evidence>
<dbReference type="GO" id="GO:0003677">
    <property type="term" value="F:DNA binding"/>
    <property type="evidence" value="ECO:0007669"/>
    <property type="project" value="UniProtKB-KW"/>
</dbReference>
<dbReference type="InterPro" id="IPR016177">
    <property type="entry name" value="DNA-bd_dom_sf"/>
</dbReference>
<keyword evidence="2" id="KW-0805">Transcription regulation</keyword>
<dbReference type="GO" id="GO:0005634">
    <property type="term" value="C:nucleus"/>
    <property type="evidence" value="ECO:0007669"/>
    <property type="project" value="UniProtKB-SubCell"/>
</dbReference>
<dbReference type="SUPFAM" id="SSF54171">
    <property type="entry name" value="DNA-binding domain"/>
    <property type="match status" value="1"/>
</dbReference>
<comment type="subcellular location">
    <subcellularLocation>
        <location evidence="1">Nucleus</location>
    </subcellularLocation>
</comment>
<dbReference type="Gene3D" id="3.30.730.10">
    <property type="entry name" value="AP2/ERF domain"/>
    <property type="match status" value="1"/>
</dbReference>
<evidence type="ECO:0000256" key="3">
    <source>
        <dbReference type="ARBA" id="ARBA00023125"/>
    </source>
</evidence>
<comment type="caution">
    <text evidence="6">The sequence shown here is derived from an EMBL/GenBank/DDBJ whole genome shotgun (WGS) entry which is preliminary data.</text>
</comment>
<evidence type="ECO:0008006" key="8">
    <source>
        <dbReference type="Google" id="ProtNLM"/>
    </source>
</evidence>
<dbReference type="InterPro" id="IPR036955">
    <property type="entry name" value="AP2/ERF_dom_sf"/>
</dbReference>
<name>A0A6A3B2N6_HIBSY</name>
<evidence type="ECO:0000313" key="7">
    <source>
        <dbReference type="Proteomes" id="UP000436088"/>
    </source>
</evidence>
<sequence>MGFLGVWNSPSSLNLAGTYETAEDAARAYDEAARLMCGTGLKPTSLTIQVNFHPSFFHQL</sequence>
<organism evidence="6 7">
    <name type="scientific">Hibiscus syriacus</name>
    <name type="common">Rose of Sharon</name>
    <dbReference type="NCBI Taxonomy" id="106335"/>
    <lineage>
        <taxon>Eukaryota</taxon>
        <taxon>Viridiplantae</taxon>
        <taxon>Streptophyta</taxon>
        <taxon>Embryophyta</taxon>
        <taxon>Tracheophyta</taxon>
        <taxon>Spermatophyta</taxon>
        <taxon>Magnoliopsida</taxon>
        <taxon>eudicotyledons</taxon>
        <taxon>Gunneridae</taxon>
        <taxon>Pentapetalae</taxon>
        <taxon>rosids</taxon>
        <taxon>malvids</taxon>
        <taxon>Malvales</taxon>
        <taxon>Malvaceae</taxon>
        <taxon>Malvoideae</taxon>
        <taxon>Hibiscus</taxon>
    </lineage>
</organism>
<keyword evidence="3" id="KW-0238">DNA-binding</keyword>
<accession>A0A6A3B2N6</accession>
<protein>
    <recommendedName>
        <fullName evidence="8">AP2/ERF domain-containing protein</fullName>
    </recommendedName>
</protein>
<reference evidence="6" key="1">
    <citation type="submission" date="2019-09" db="EMBL/GenBank/DDBJ databases">
        <title>Draft genome information of white flower Hibiscus syriacus.</title>
        <authorList>
            <person name="Kim Y.-M."/>
        </authorList>
    </citation>
    <scope>NUCLEOTIDE SEQUENCE [LARGE SCALE GENOMIC DNA]</scope>
    <source>
        <strain evidence="6">YM2019G1</strain>
    </source>
</reference>